<keyword evidence="1" id="KW-0732">Signal</keyword>
<accession>A0A1I4JTM6</accession>
<evidence type="ECO:0000313" key="3">
    <source>
        <dbReference type="Proteomes" id="UP000198804"/>
    </source>
</evidence>
<sequence length="142" mass="15496">MRIVSILVAQSILLFPLTAQAQWNNPARKSLKSIVYKKIGKASDIELIPFFGDHNGDEVEDALIFSYHSDKAGGNSTSLDVFLFDGKPGGFTFKRHVADIYGSSPRAAVFSNGSIKVTLTTLGPDDPRCCPTSQKTYTIPTR</sequence>
<dbReference type="EMBL" id="FOSV01000021">
    <property type="protein sequence ID" value="SFL69882.1"/>
    <property type="molecule type" value="Genomic_DNA"/>
</dbReference>
<dbReference type="AlphaFoldDB" id="A0A1I4JTM6"/>
<dbReference type="RefSeq" id="WP_131803899.1">
    <property type="nucleotide sequence ID" value="NZ_FOSV01000021.1"/>
</dbReference>
<protein>
    <submittedName>
        <fullName evidence="2">Uncharacterized protein</fullName>
    </submittedName>
</protein>
<gene>
    <name evidence="2" type="ORF">SAMN04488125_12164</name>
</gene>
<organism evidence="2 3">
    <name type="scientific">Methylorubrum salsuginis</name>
    <dbReference type="NCBI Taxonomy" id="414703"/>
    <lineage>
        <taxon>Bacteria</taxon>
        <taxon>Pseudomonadati</taxon>
        <taxon>Pseudomonadota</taxon>
        <taxon>Alphaproteobacteria</taxon>
        <taxon>Hyphomicrobiales</taxon>
        <taxon>Methylobacteriaceae</taxon>
        <taxon>Methylorubrum</taxon>
    </lineage>
</organism>
<dbReference type="OrthoDB" id="7724906at2"/>
<reference evidence="3" key="1">
    <citation type="submission" date="2016-10" db="EMBL/GenBank/DDBJ databases">
        <authorList>
            <person name="Varghese N."/>
            <person name="Submissions S."/>
        </authorList>
    </citation>
    <scope>NUCLEOTIDE SEQUENCE [LARGE SCALE GENOMIC DNA]</scope>
    <source>
        <strain evidence="3">CGMCC 1.6474</strain>
    </source>
</reference>
<evidence type="ECO:0000256" key="1">
    <source>
        <dbReference type="SAM" id="SignalP"/>
    </source>
</evidence>
<evidence type="ECO:0000313" key="2">
    <source>
        <dbReference type="EMBL" id="SFL69882.1"/>
    </source>
</evidence>
<feature type="chain" id="PRO_5011510267" evidence="1">
    <location>
        <begin position="22"/>
        <end position="142"/>
    </location>
</feature>
<keyword evidence="3" id="KW-1185">Reference proteome</keyword>
<proteinExistence type="predicted"/>
<feature type="signal peptide" evidence="1">
    <location>
        <begin position="1"/>
        <end position="21"/>
    </location>
</feature>
<dbReference type="Proteomes" id="UP000198804">
    <property type="component" value="Unassembled WGS sequence"/>
</dbReference>
<name>A0A1I4JTM6_9HYPH</name>